<protein>
    <submittedName>
        <fullName evidence="1">Uncharacterized protein</fullName>
    </submittedName>
</protein>
<evidence type="ECO:0000313" key="1">
    <source>
        <dbReference type="EMBL" id="KAI5674399.1"/>
    </source>
</evidence>
<keyword evidence="2" id="KW-1185">Reference proteome</keyword>
<evidence type="ECO:0000313" key="2">
    <source>
        <dbReference type="Proteomes" id="UP001060085"/>
    </source>
</evidence>
<organism evidence="1 2">
    <name type="scientific">Catharanthus roseus</name>
    <name type="common">Madagascar periwinkle</name>
    <name type="synonym">Vinca rosea</name>
    <dbReference type="NCBI Taxonomy" id="4058"/>
    <lineage>
        <taxon>Eukaryota</taxon>
        <taxon>Viridiplantae</taxon>
        <taxon>Streptophyta</taxon>
        <taxon>Embryophyta</taxon>
        <taxon>Tracheophyta</taxon>
        <taxon>Spermatophyta</taxon>
        <taxon>Magnoliopsida</taxon>
        <taxon>eudicotyledons</taxon>
        <taxon>Gunneridae</taxon>
        <taxon>Pentapetalae</taxon>
        <taxon>asterids</taxon>
        <taxon>lamiids</taxon>
        <taxon>Gentianales</taxon>
        <taxon>Apocynaceae</taxon>
        <taxon>Rauvolfioideae</taxon>
        <taxon>Vinceae</taxon>
        <taxon>Catharanthinae</taxon>
        <taxon>Catharanthus</taxon>
    </lineage>
</organism>
<comment type="caution">
    <text evidence="1">The sequence shown here is derived from an EMBL/GenBank/DDBJ whole genome shotgun (WGS) entry which is preliminary data.</text>
</comment>
<proteinExistence type="predicted"/>
<dbReference type="Proteomes" id="UP001060085">
    <property type="component" value="Linkage Group LG03"/>
</dbReference>
<reference evidence="2" key="1">
    <citation type="journal article" date="2023" name="Nat. Plants">
        <title>Single-cell RNA sequencing provides a high-resolution roadmap for understanding the multicellular compartmentation of specialized metabolism.</title>
        <authorList>
            <person name="Sun S."/>
            <person name="Shen X."/>
            <person name="Li Y."/>
            <person name="Li Y."/>
            <person name="Wang S."/>
            <person name="Li R."/>
            <person name="Zhang H."/>
            <person name="Shen G."/>
            <person name="Guo B."/>
            <person name="Wei J."/>
            <person name="Xu J."/>
            <person name="St-Pierre B."/>
            <person name="Chen S."/>
            <person name="Sun C."/>
        </authorList>
    </citation>
    <scope>NUCLEOTIDE SEQUENCE [LARGE SCALE GENOMIC DNA]</scope>
</reference>
<name>A0ACC0BP52_CATRO</name>
<gene>
    <name evidence="1" type="ORF">M9H77_14763</name>
</gene>
<accession>A0ACC0BP52</accession>
<sequence>MVLWSYPPTSKQLIVTVCGLITGAALFAVGAHLSFTNIAPQQARAQARKDFVKARLRKLLED</sequence>
<dbReference type="EMBL" id="CM044703">
    <property type="protein sequence ID" value="KAI5674399.1"/>
    <property type="molecule type" value="Genomic_DNA"/>
</dbReference>